<dbReference type="InterPro" id="IPR036390">
    <property type="entry name" value="WH_DNA-bd_sf"/>
</dbReference>
<sequence>MLGVRLFDRTPQGVKLTAAGELFLREVRKSLGILESATRAVKLVASGLQGSLRIGAVENASWDGFVPDAFSRFQREAPEVSIHIAPMNTPEQVAEILGGTLDGGFVYTYGELSRALSLRPLAVGGVVAAVPRSWNLPEGKPISARDLNGQPVVCFSRQTYPAYYDTLVTACREAGLTLNVVQEVPTEAAILSLVSAGVGAAIVNAANMGRPPARVQFLPFTDLSIPMPLAFAYIEDNPNAALQRLLRVLDAILDQGTQDGTAA</sequence>
<accession>A0A6J5A8R4</accession>
<organism evidence="6 7">
    <name type="scientific">Paraburkholderia sediminicola</name>
    <dbReference type="NCBI Taxonomy" id="458836"/>
    <lineage>
        <taxon>Bacteria</taxon>
        <taxon>Pseudomonadati</taxon>
        <taxon>Pseudomonadota</taxon>
        <taxon>Betaproteobacteria</taxon>
        <taxon>Burkholderiales</taxon>
        <taxon>Burkholderiaceae</taxon>
        <taxon>Paraburkholderia</taxon>
    </lineage>
</organism>
<feature type="domain" description="HTH lysR-type" evidence="5">
    <location>
        <begin position="1"/>
        <end position="17"/>
    </location>
</feature>
<keyword evidence="7" id="KW-1185">Reference proteome</keyword>
<reference evidence="6 7" key="1">
    <citation type="submission" date="2020-04" db="EMBL/GenBank/DDBJ databases">
        <authorList>
            <person name="De Canck E."/>
        </authorList>
    </citation>
    <scope>NUCLEOTIDE SEQUENCE [LARGE SCALE GENOMIC DNA]</scope>
    <source>
        <strain evidence="6 7">LMG 24238</strain>
    </source>
</reference>
<dbReference type="GO" id="GO:0032993">
    <property type="term" value="C:protein-DNA complex"/>
    <property type="evidence" value="ECO:0007669"/>
    <property type="project" value="TreeGrafter"/>
</dbReference>
<dbReference type="PANTHER" id="PTHR30346:SF0">
    <property type="entry name" value="HCA OPERON TRANSCRIPTIONAL ACTIVATOR HCAR"/>
    <property type="match status" value="1"/>
</dbReference>
<dbReference type="InterPro" id="IPR005119">
    <property type="entry name" value="LysR_subst-bd"/>
</dbReference>
<evidence type="ECO:0000313" key="6">
    <source>
        <dbReference type="EMBL" id="CAB3639363.1"/>
    </source>
</evidence>
<dbReference type="SUPFAM" id="SSF46785">
    <property type="entry name" value="Winged helix' DNA-binding domain"/>
    <property type="match status" value="1"/>
</dbReference>
<dbReference type="Gene3D" id="3.40.190.10">
    <property type="entry name" value="Periplasmic binding protein-like II"/>
    <property type="match status" value="2"/>
</dbReference>
<dbReference type="CDD" id="cd08414">
    <property type="entry name" value="PBP2_LTTR_aromatics_like"/>
    <property type="match status" value="1"/>
</dbReference>
<comment type="similarity">
    <text evidence="1">Belongs to the LysR transcriptional regulatory family.</text>
</comment>
<dbReference type="AlphaFoldDB" id="A0A6J5A8R4"/>
<dbReference type="GO" id="GO:0003700">
    <property type="term" value="F:DNA-binding transcription factor activity"/>
    <property type="evidence" value="ECO:0007669"/>
    <property type="project" value="InterPro"/>
</dbReference>
<dbReference type="PANTHER" id="PTHR30346">
    <property type="entry name" value="TRANSCRIPTIONAL DUAL REGULATOR HCAR-RELATED"/>
    <property type="match status" value="1"/>
</dbReference>
<dbReference type="InterPro" id="IPR036388">
    <property type="entry name" value="WH-like_DNA-bd_sf"/>
</dbReference>
<keyword evidence="4" id="KW-0804">Transcription</keyword>
<dbReference type="SUPFAM" id="SSF53850">
    <property type="entry name" value="Periplasmic binding protein-like II"/>
    <property type="match status" value="1"/>
</dbReference>
<evidence type="ECO:0000256" key="1">
    <source>
        <dbReference type="ARBA" id="ARBA00009437"/>
    </source>
</evidence>
<dbReference type="Pfam" id="PF03466">
    <property type="entry name" value="LysR_substrate"/>
    <property type="match status" value="1"/>
</dbReference>
<dbReference type="EMBL" id="CADIKC010000001">
    <property type="protein sequence ID" value="CAB3639363.1"/>
    <property type="molecule type" value="Genomic_DNA"/>
</dbReference>
<dbReference type="PROSITE" id="PS50931">
    <property type="entry name" value="HTH_LYSR"/>
    <property type="match status" value="1"/>
</dbReference>
<keyword evidence="3" id="KW-0238">DNA-binding</keyword>
<proteinExistence type="inferred from homology"/>
<evidence type="ECO:0000256" key="2">
    <source>
        <dbReference type="ARBA" id="ARBA00023015"/>
    </source>
</evidence>
<name>A0A6J5A8R4_9BURK</name>
<dbReference type="InterPro" id="IPR000847">
    <property type="entry name" value="LysR_HTH_N"/>
</dbReference>
<evidence type="ECO:0000313" key="7">
    <source>
        <dbReference type="Proteomes" id="UP000494255"/>
    </source>
</evidence>
<dbReference type="Gene3D" id="1.10.10.10">
    <property type="entry name" value="Winged helix-like DNA-binding domain superfamily/Winged helix DNA-binding domain"/>
    <property type="match status" value="1"/>
</dbReference>
<protein>
    <submittedName>
        <fullName evidence="6">HTH-type transcriptional regulator YofA</fullName>
    </submittedName>
</protein>
<dbReference type="Proteomes" id="UP000494255">
    <property type="component" value="Unassembled WGS sequence"/>
</dbReference>
<keyword evidence="2" id="KW-0805">Transcription regulation</keyword>
<evidence type="ECO:0000256" key="3">
    <source>
        <dbReference type="ARBA" id="ARBA00023125"/>
    </source>
</evidence>
<dbReference type="GO" id="GO:0003677">
    <property type="term" value="F:DNA binding"/>
    <property type="evidence" value="ECO:0007669"/>
    <property type="project" value="UniProtKB-KW"/>
</dbReference>
<gene>
    <name evidence="6" type="primary">yofA_1</name>
    <name evidence="6" type="ORF">LMG24238_00133</name>
</gene>
<evidence type="ECO:0000259" key="5">
    <source>
        <dbReference type="PROSITE" id="PS50931"/>
    </source>
</evidence>
<evidence type="ECO:0000256" key="4">
    <source>
        <dbReference type="ARBA" id="ARBA00023163"/>
    </source>
</evidence>